<dbReference type="HOGENOM" id="CLU_367618_0_0_1"/>
<keyword evidence="3" id="KW-1185">Reference proteome</keyword>
<gene>
    <name evidence="2" type="ORF">GALMADRAFT_1041667</name>
</gene>
<dbReference type="EMBL" id="KL142408">
    <property type="protein sequence ID" value="KDR68372.1"/>
    <property type="molecule type" value="Genomic_DNA"/>
</dbReference>
<feature type="compositionally biased region" description="Basic and acidic residues" evidence="1">
    <location>
        <begin position="593"/>
        <end position="603"/>
    </location>
</feature>
<reference evidence="3" key="1">
    <citation type="journal article" date="2014" name="Proc. Natl. Acad. Sci. U.S.A.">
        <title>Extensive sampling of basidiomycete genomes demonstrates inadequacy of the white-rot/brown-rot paradigm for wood decay fungi.</title>
        <authorList>
            <person name="Riley R."/>
            <person name="Salamov A.A."/>
            <person name="Brown D.W."/>
            <person name="Nagy L.G."/>
            <person name="Floudas D."/>
            <person name="Held B.W."/>
            <person name="Levasseur A."/>
            <person name="Lombard V."/>
            <person name="Morin E."/>
            <person name="Otillar R."/>
            <person name="Lindquist E.A."/>
            <person name="Sun H."/>
            <person name="LaButti K.M."/>
            <person name="Schmutz J."/>
            <person name="Jabbour D."/>
            <person name="Luo H."/>
            <person name="Baker S.E."/>
            <person name="Pisabarro A.G."/>
            <person name="Walton J.D."/>
            <person name="Blanchette R.A."/>
            <person name="Henrissat B."/>
            <person name="Martin F."/>
            <person name="Cullen D."/>
            <person name="Hibbett D.S."/>
            <person name="Grigoriev I.V."/>
        </authorList>
    </citation>
    <scope>NUCLEOTIDE SEQUENCE [LARGE SCALE GENOMIC DNA]</scope>
    <source>
        <strain evidence="3">CBS 339.88</strain>
    </source>
</reference>
<evidence type="ECO:0000256" key="1">
    <source>
        <dbReference type="SAM" id="MobiDB-lite"/>
    </source>
</evidence>
<feature type="region of interest" description="Disordered" evidence="1">
    <location>
        <begin position="582"/>
        <end position="614"/>
    </location>
</feature>
<feature type="compositionally biased region" description="Basic residues" evidence="1">
    <location>
        <begin position="604"/>
        <end position="614"/>
    </location>
</feature>
<evidence type="ECO:0000313" key="2">
    <source>
        <dbReference type="EMBL" id="KDR68372.1"/>
    </source>
</evidence>
<feature type="region of interest" description="Disordered" evidence="1">
    <location>
        <begin position="1"/>
        <end position="78"/>
    </location>
</feature>
<evidence type="ECO:0000313" key="3">
    <source>
        <dbReference type="Proteomes" id="UP000027222"/>
    </source>
</evidence>
<dbReference type="AlphaFoldDB" id="A0A067SEG2"/>
<dbReference type="Proteomes" id="UP000027222">
    <property type="component" value="Unassembled WGS sequence"/>
</dbReference>
<feature type="compositionally biased region" description="Basic and acidic residues" evidence="1">
    <location>
        <begin position="67"/>
        <end position="78"/>
    </location>
</feature>
<accession>A0A067SEG2</accession>
<name>A0A067SEG2_GALM3</name>
<organism evidence="2 3">
    <name type="scientific">Galerina marginata (strain CBS 339.88)</name>
    <dbReference type="NCBI Taxonomy" id="685588"/>
    <lineage>
        <taxon>Eukaryota</taxon>
        <taxon>Fungi</taxon>
        <taxon>Dikarya</taxon>
        <taxon>Basidiomycota</taxon>
        <taxon>Agaricomycotina</taxon>
        <taxon>Agaricomycetes</taxon>
        <taxon>Agaricomycetidae</taxon>
        <taxon>Agaricales</taxon>
        <taxon>Agaricineae</taxon>
        <taxon>Strophariaceae</taxon>
        <taxon>Galerina</taxon>
    </lineage>
</organism>
<proteinExistence type="predicted"/>
<sequence>MPNQPQAGAHSWRTSPVELANLADEEDEEREVYHDASDDDHPEDDNETYHDAEDKSEDAVAIQSEEQPEKPKAEMPPVSEKDAVAFLQSILPLDSNGCLLGGLFANPLPVSQAAATTSTDGVVADSVVCEAGESMPPTWQATSIALPDAVKPDTQAAGGAGALCIDGLPVSEATPAVILHGAFGVTHVVHSAPAVMGTPFICSRSPIAPQSVLIERQAGVSAVEKGNAQVPESVARVFPRGPMARLHATGCASAVQMRSATNNVDAANRLGFTNVDAIEVPMDVDPTEGVAKTVPVNIRVRRPVVRITNNTQKQPISLSHREPEPMEVDVEEYFPVDIARFNRMNVNVARAYTQDVDVVMKVDRHTVLPAHMRQRGSSNIRGGSPGAATKAKYAATLSLLDSHLSDSAQVLRRLQHIHPEVPRPIVQPEYPHYYNISAIVPMDVDSGPGNQDTNILDCHHFHHTPDVVPMDVDSDNQAMGNLHCPRPALPENLEWWEWRSKLRRHVKQTSKDRNRHRFASRKARPKRRITRPFGLYPDLLNEETELAEAGTDPLITVRVIEFIEPATQVNPVGIAVGDDMDWTYPEKRRPRRGIKDTSQDSSRKRIAARKARPKRRPVRSFDLYSYQLEESDLGEVSPAVATEVTIVRETEEDAPCCFRTEIIAQAPPVTEFMTSHAIRMRTSAIKRVELPTVDDSCGPHMLMALSQHKQLKHSFAKYNRLSAPPPRPRGAEVVAATATVRSGISFLLSGLSSFIFLR</sequence>
<protein>
    <submittedName>
        <fullName evidence="2">Uncharacterized protein</fullName>
    </submittedName>
</protein>
<feature type="compositionally biased region" description="Acidic residues" evidence="1">
    <location>
        <begin position="37"/>
        <end position="46"/>
    </location>
</feature>